<reference evidence="1 2" key="1">
    <citation type="submission" date="2019-05" db="EMBL/GenBank/DDBJ databases">
        <title>Emergence of the Ug99 lineage of the wheat stem rust pathogen through somatic hybridization.</title>
        <authorList>
            <person name="Li F."/>
            <person name="Upadhyaya N.M."/>
            <person name="Sperschneider J."/>
            <person name="Matny O."/>
            <person name="Nguyen-Phuc H."/>
            <person name="Mago R."/>
            <person name="Raley C."/>
            <person name="Miller M.E."/>
            <person name="Silverstein K.A.T."/>
            <person name="Henningsen E."/>
            <person name="Hirsch C.D."/>
            <person name="Visser B."/>
            <person name="Pretorius Z.A."/>
            <person name="Steffenson B.J."/>
            <person name="Schwessinger B."/>
            <person name="Dodds P.N."/>
            <person name="Figueroa M."/>
        </authorList>
    </citation>
    <scope>NUCLEOTIDE SEQUENCE [LARGE SCALE GENOMIC DNA]</scope>
    <source>
        <strain evidence="1 2">Ug99</strain>
    </source>
</reference>
<proteinExistence type="predicted"/>
<evidence type="ECO:0000313" key="2">
    <source>
        <dbReference type="Proteomes" id="UP000325313"/>
    </source>
</evidence>
<dbReference type="Proteomes" id="UP000325313">
    <property type="component" value="Unassembled WGS sequence"/>
</dbReference>
<evidence type="ECO:0000313" key="1">
    <source>
        <dbReference type="EMBL" id="KAA1109218.1"/>
    </source>
</evidence>
<accession>A0A5B0Q7M7</accession>
<dbReference type="EMBL" id="VDEP01000305">
    <property type="protein sequence ID" value="KAA1109218.1"/>
    <property type="molecule type" value="Genomic_DNA"/>
</dbReference>
<sequence length="75" mass="8722">MVEKSTIWIALPHPYRWSTVEIVTQNPVDGRKIDHLDFSSTTHQWSTVEITTRNPVDGRKIDHLDFPHPTSQPIF</sequence>
<comment type="caution">
    <text evidence="1">The sequence shown here is derived from an EMBL/GenBank/DDBJ whole genome shotgun (WGS) entry which is preliminary data.</text>
</comment>
<name>A0A5B0Q7M7_PUCGR</name>
<organism evidence="1 2">
    <name type="scientific">Puccinia graminis f. sp. tritici</name>
    <dbReference type="NCBI Taxonomy" id="56615"/>
    <lineage>
        <taxon>Eukaryota</taxon>
        <taxon>Fungi</taxon>
        <taxon>Dikarya</taxon>
        <taxon>Basidiomycota</taxon>
        <taxon>Pucciniomycotina</taxon>
        <taxon>Pucciniomycetes</taxon>
        <taxon>Pucciniales</taxon>
        <taxon>Pucciniaceae</taxon>
        <taxon>Puccinia</taxon>
    </lineage>
</organism>
<dbReference type="AlphaFoldDB" id="A0A5B0Q7M7"/>
<gene>
    <name evidence="1" type="ORF">PGTUg99_018458</name>
</gene>
<protein>
    <submittedName>
        <fullName evidence="1">Uncharacterized protein</fullName>
    </submittedName>
</protein>